<dbReference type="EMBL" id="GGEC01079950">
    <property type="protein sequence ID" value="MBX60434.1"/>
    <property type="molecule type" value="Transcribed_RNA"/>
</dbReference>
<sequence length="64" mass="7441">MYRQTWLHAKYGPQGQVELIFEYLTKGTKTILAQIDAKPKCRGKNCHVGHIYLGCYFPFNSVNY</sequence>
<evidence type="ECO:0000313" key="1">
    <source>
        <dbReference type="EMBL" id="MBX60434.1"/>
    </source>
</evidence>
<protein>
    <submittedName>
        <fullName evidence="1">Uncharacterized protein</fullName>
    </submittedName>
</protein>
<dbReference type="AlphaFoldDB" id="A0A2P2Q0D6"/>
<accession>A0A2P2Q0D6</accession>
<proteinExistence type="predicted"/>
<organism evidence="1">
    <name type="scientific">Rhizophora mucronata</name>
    <name type="common">Asiatic mangrove</name>
    <dbReference type="NCBI Taxonomy" id="61149"/>
    <lineage>
        <taxon>Eukaryota</taxon>
        <taxon>Viridiplantae</taxon>
        <taxon>Streptophyta</taxon>
        <taxon>Embryophyta</taxon>
        <taxon>Tracheophyta</taxon>
        <taxon>Spermatophyta</taxon>
        <taxon>Magnoliopsida</taxon>
        <taxon>eudicotyledons</taxon>
        <taxon>Gunneridae</taxon>
        <taxon>Pentapetalae</taxon>
        <taxon>rosids</taxon>
        <taxon>fabids</taxon>
        <taxon>Malpighiales</taxon>
        <taxon>Rhizophoraceae</taxon>
        <taxon>Rhizophora</taxon>
    </lineage>
</organism>
<name>A0A2P2Q0D6_RHIMU</name>
<reference evidence="1" key="1">
    <citation type="submission" date="2018-02" db="EMBL/GenBank/DDBJ databases">
        <title>Rhizophora mucronata_Transcriptome.</title>
        <authorList>
            <person name="Meera S.P."/>
            <person name="Sreeshan A."/>
            <person name="Augustine A."/>
        </authorList>
    </citation>
    <scope>NUCLEOTIDE SEQUENCE</scope>
    <source>
        <tissue evidence="1">Leaf</tissue>
    </source>
</reference>